<reference evidence="3 4" key="1">
    <citation type="journal article" date="2016" name="MBio">
        <title>Lateral Gene Transfer in a Heavy Metal-Contaminated-Groundwater Microbial Community.</title>
        <authorList>
            <person name="Hemme C.L."/>
            <person name="Green S.J."/>
            <person name="Rishishwar L."/>
            <person name="Prakash O."/>
            <person name="Pettenato A."/>
            <person name="Chakraborty R."/>
            <person name="Deutschbauer A.M."/>
            <person name="Van Nostrand J.D."/>
            <person name="Wu L."/>
            <person name="He Z."/>
            <person name="Jordan I.K."/>
            <person name="Hazen T.C."/>
            <person name="Arkin A.P."/>
            <person name="Kostka J.E."/>
            <person name="Zhou J."/>
        </authorList>
    </citation>
    <scope>NUCLEOTIDE SEQUENCE [LARGE SCALE GENOMIC DNA]</scope>
    <source>
        <strain evidence="3 4">FW104-T7</strain>
    </source>
</reference>
<evidence type="ECO:0000313" key="3">
    <source>
        <dbReference type="EMBL" id="KZC22336.1"/>
    </source>
</evidence>
<accession>A0A154QDK2</accession>
<dbReference type="Pfam" id="PF14090">
    <property type="entry name" value="HTH_39"/>
    <property type="match status" value="1"/>
</dbReference>
<dbReference type="AlphaFoldDB" id="A0A154QDK2"/>
<dbReference type="Proteomes" id="UP000076131">
    <property type="component" value="Unassembled WGS sequence"/>
</dbReference>
<feature type="domain" description="Winged helix-turn-helix" evidence="2">
    <location>
        <begin position="28"/>
        <end position="92"/>
    </location>
</feature>
<dbReference type="EMBL" id="LVJS01000118">
    <property type="protein sequence ID" value="KZC22336.1"/>
    <property type="molecule type" value="Genomic_DNA"/>
</dbReference>
<evidence type="ECO:0000259" key="2">
    <source>
        <dbReference type="Pfam" id="PF14090"/>
    </source>
</evidence>
<evidence type="ECO:0000256" key="1">
    <source>
        <dbReference type="SAM" id="MobiDB-lite"/>
    </source>
</evidence>
<dbReference type="InterPro" id="IPR055245">
    <property type="entry name" value="HTH_proteobacteria"/>
</dbReference>
<feature type="compositionally biased region" description="Basic and acidic residues" evidence="1">
    <location>
        <begin position="1"/>
        <end position="12"/>
    </location>
</feature>
<protein>
    <recommendedName>
        <fullName evidence="2">Winged helix-turn-helix domain-containing protein</fullName>
    </recommendedName>
</protein>
<name>A0A154QDK2_9GAMM</name>
<dbReference type="STRING" id="416169.RHOFW104T7_01305"/>
<organism evidence="3 4">
    <name type="scientific">Rhodanobacter thiooxydans</name>
    <dbReference type="NCBI Taxonomy" id="416169"/>
    <lineage>
        <taxon>Bacteria</taxon>
        <taxon>Pseudomonadati</taxon>
        <taxon>Pseudomonadota</taxon>
        <taxon>Gammaproteobacteria</taxon>
        <taxon>Lysobacterales</taxon>
        <taxon>Rhodanobacteraceae</taxon>
        <taxon>Rhodanobacter</taxon>
    </lineage>
</organism>
<sequence>MPGEGSLRDRTHNTSAQHRSTDTSAAAQRLRLLAHLRHEAIDTITARRDLNIMMPAARVKELREGGHNIQTMRVDRYDDQGRKHSRVAVYSLIGVTS</sequence>
<comment type="caution">
    <text evidence="3">The sequence shown here is derived from an EMBL/GenBank/DDBJ whole genome shotgun (WGS) entry which is preliminary data.</text>
</comment>
<feature type="compositionally biased region" description="Polar residues" evidence="1">
    <location>
        <begin position="13"/>
        <end position="24"/>
    </location>
</feature>
<proteinExistence type="predicted"/>
<gene>
    <name evidence="3" type="ORF">RHOFW104T7_01305</name>
</gene>
<feature type="region of interest" description="Disordered" evidence="1">
    <location>
        <begin position="1"/>
        <end position="26"/>
    </location>
</feature>
<evidence type="ECO:0000313" key="4">
    <source>
        <dbReference type="Proteomes" id="UP000076131"/>
    </source>
</evidence>
<keyword evidence="4" id="KW-1185">Reference proteome</keyword>